<dbReference type="PRINTS" id="PR00469">
    <property type="entry name" value="PNDRDTASEII"/>
</dbReference>
<dbReference type="EMBL" id="CP021744">
    <property type="protein sequence ID" value="ARZ69313.1"/>
    <property type="molecule type" value="Genomic_DNA"/>
</dbReference>
<dbReference type="Proteomes" id="UP000195755">
    <property type="component" value="Chromosome"/>
</dbReference>
<keyword evidence="3" id="KW-0285">Flavoprotein</keyword>
<evidence type="ECO:0000256" key="4">
    <source>
        <dbReference type="ARBA" id="ARBA00022827"/>
    </source>
</evidence>
<evidence type="ECO:0000259" key="6">
    <source>
        <dbReference type="Pfam" id="PF07992"/>
    </source>
</evidence>
<dbReference type="OrthoDB" id="9784880at2"/>
<keyword evidence="5" id="KW-0560">Oxidoreductase</keyword>
<dbReference type="KEGG" id="salj:SMD11_3691"/>
<evidence type="ECO:0000256" key="3">
    <source>
        <dbReference type="ARBA" id="ARBA00022630"/>
    </source>
</evidence>
<evidence type="ECO:0000313" key="7">
    <source>
        <dbReference type="EMBL" id="ARZ69313.1"/>
    </source>
</evidence>
<protein>
    <submittedName>
        <fullName evidence="7">Pyridine nucleotide-disulfide oxidoreductase</fullName>
    </submittedName>
</protein>
<comment type="cofactor">
    <cofactor evidence="1">
        <name>FAD</name>
        <dbReference type="ChEBI" id="CHEBI:57692"/>
    </cofactor>
</comment>
<evidence type="ECO:0000256" key="5">
    <source>
        <dbReference type="ARBA" id="ARBA00023002"/>
    </source>
</evidence>
<dbReference type="PANTHER" id="PTHR42913:SF3">
    <property type="entry name" value="64 KDA MITOCHONDRIAL NADH DEHYDROGENASE (EUROFUNG)"/>
    <property type="match status" value="1"/>
</dbReference>
<name>A0A1Z2L4T4_9ACTN</name>
<dbReference type="GO" id="GO:0019646">
    <property type="term" value="P:aerobic electron transport chain"/>
    <property type="evidence" value="ECO:0007669"/>
    <property type="project" value="TreeGrafter"/>
</dbReference>
<dbReference type="PANTHER" id="PTHR42913">
    <property type="entry name" value="APOPTOSIS-INDUCING FACTOR 1"/>
    <property type="match status" value="1"/>
</dbReference>
<sequence length="361" mass="37947">MMTHSPHASQVVVLGAGYAGLSAALRLAPYARVTLVDPADRFTERVRLHELAAGRPEVSHPLSAFLRGTGIRHLAARAVELDLAGRQVRTDNGRTLLYDRLVYALGSVTDTRAVGDHAYTAESAAELRKRLQDGPGRLTVVGGGLTGIELAAEIAESNPRWETRLLTAGTLGAGLSPKGRAHVRTTLGAMGVRVEEGRRAASAHDVDADVVVWAAAMRPVTDLAAGAGLALDASGRIAVDHALRSTTDPAVFVAGDAAASSLRMACATAMPTGAHAAAGVLADLRSRPARPLDFRFVVQCLSLGRTDGLIQPVHADDSPRPTALTGRTAARVKEQVVRSTVRVLHLSATRARVLRRAQAGR</sequence>
<dbReference type="SUPFAM" id="SSF51905">
    <property type="entry name" value="FAD/NAD(P)-binding domain"/>
    <property type="match status" value="1"/>
</dbReference>
<proteinExistence type="inferred from homology"/>
<reference evidence="7 8" key="1">
    <citation type="submission" date="2017-06" db="EMBL/GenBank/DDBJ databases">
        <title>Streptomyces albireticuli Genome sequencing and assembly.</title>
        <authorList>
            <person name="Wang Y."/>
            <person name="Du B."/>
            <person name="Ding Y."/>
            <person name="Liu H."/>
            <person name="Hou Q."/>
            <person name="Liu K."/>
            <person name="Yao L."/>
            <person name="Wang C."/>
        </authorList>
    </citation>
    <scope>NUCLEOTIDE SEQUENCE [LARGE SCALE GENOMIC DNA]</scope>
    <source>
        <strain evidence="7 8">MDJK11</strain>
    </source>
</reference>
<dbReference type="InterPro" id="IPR036188">
    <property type="entry name" value="FAD/NAD-bd_sf"/>
</dbReference>
<evidence type="ECO:0000313" key="8">
    <source>
        <dbReference type="Proteomes" id="UP000195755"/>
    </source>
</evidence>
<dbReference type="InterPro" id="IPR023753">
    <property type="entry name" value="FAD/NAD-binding_dom"/>
</dbReference>
<dbReference type="Pfam" id="PF07992">
    <property type="entry name" value="Pyr_redox_2"/>
    <property type="match status" value="1"/>
</dbReference>
<evidence type="ECO:0000256" key="1">
    <source>
        <dbReference type="ARBA" id="ARBA00001974"/>
    </source>
</evidence>
<evidence type="ECO:0000256" key="2">
    <source>
        <dbReference type="ARBA" id="ARBA00005272"/>
    </source>
</evidence>
<gene>
    <name evidence="7" type="ORF">SMD11_3691</name>
</gene>
<keyword evidence="4" id="KW-0274">FAD</keyword>
<dbReference type="RefSeq" id="WP_087927450.1">
    <property type="nucleotide sequence ID" value="NZ_CP021744.1"/>
</dbReference>
<dbReference type="Gene3D" id="3.50.50.100">
    <property type="match status" value="1"/>
</dbReference>
<accession>A0A1Z2L4T4</accession>
<organism evidence="7 8">
    <name type="scientific">Streptomyces albireticuli</name>
    <dbReference type="NCBI Taxonomy" id="1940"/>
    <lineage>
        <taxon>Bacteria</taxon>
        <taxon>Bacillati</taxon>
        <taxon>Actinomycetota</taxon>
        <taxon>Actinomycetes</taxon>
        <taxon>Kitasatosporales</taxon>
        <taxon>Streptomycetaceae</taxon>
        <taxon>Streptomyces</taxon>
    </lineage>
</organism>
<dbReference type="GO" id="GO:0003955">
    <property type="term" value="F:NAD(P)H dehydrogenase (quinone) activity"/>
    <property type="evidence" value="ECO:0007669"/>
    <property type="project" value="TreeGrafter"/>
</dbReference>
<comment type="similarity">
    <text evidence="2">Belongs to the NADH dehydrogenase family.</text>
</comment>
<dbReference type="PRINTS" id="PR00368">
    <property type="entry name" value="FADPNR"/>
</dbReference>
<dbReference type="InterPro" id="IPR051169">
    <property type="entry name" value="NADH-Q_oxidoreductase"/>
</dbReference>
<feature type="domain" description="FAD/NAD(P)-binding" evidence="6">
    <location>
        <begin position="10"/>
        <end position="267"/>
    </location>
</feature>
<dbReference type="AlphaFoldDB" id="A0A1Z2L4T4"/>